<dbReference type="Proteomes" id="UP001386955">
    <property type="component" value="Unassembled WGS sequence"/>
</dbReference>
<dbReference type="PANTHER" id="PTHR33736:SF18">
    <property type="entry name" value="F-BOX DOMAIN-CONTAINING PROTEIN"/>
    <property type="match status" value="1"/>
</dbReference>
<sequence length="317" mass="35963">MIEPTMDTAVDQDIIEFHILNRLDAHSLASAASASSHMRRLCTENHLWRNICADTWPSLSHPVAASLIATFPAAHRAIFSDAFPSLNHSPRNPRITQPPPPELISAVDLYYKAKPVFSRVIQTETQKGWFLNSPLWVELLDSNTPMQLQGSQDQCLNHLQENLTLSWIIMDPSLKRAANLSSRRPLSAYRHCLSGDLHLLYALPMETVQCVIKVTCFGKLGGPMHVRQVTLSIEDTHGKLLMGRDTLLILQDALIHGQRKKFDPHQLLQSFHNFSTLKTHIRERKATRDTAIDLFAMLLAFTLFLFLFLFCFMPFSV</sequence>
<dbReference type="PANTHER" id="PTHR33736">
    <property type="entry name" value="F-BOX PROTEIN-RELATED"/>
    <property type="match status" value="1"/>
</dbReference>
<feature type="domain" description="F-box" evidence="2">
    <location>
        <begin position="17"/>
        <end position="52"/>
    </location>
</feature>
<protein>
    <recommendedName>
        <fullName evidence="2">F-box domain-containing protein</fullName>
    </recommendedName>
</protein>
<dbReference type="EMBL" id="JAYMYS010000003">
    <property type="protein sequence ID" value="KAK7402049.1"/>
    <property type="molecule type" value="Genomic_DNA"/>
</dbReference>
<dbReference type="AlphaFoldDB" id="A0AAN9SYC7"/>
<dbReference type="Pfam" id="PF12937">
    <property type="entry name" value="F-box-like"/>
    <property type="match status" value="1"/>
</dbReference>
<dbReference type="InterPro" id="IPR036047">
    <property type="entry name" value="F-box-like_dom_sf"/>
</dbReference>
<keyword evidence="1" id="KW-0472">Membrane</keyword>
<evidence type="ECO:0000259" key="2">
    <source>
        <dbReference type="Pfam" id="PF12937"/>
    </source>
</evidence>
<dbReference type="InterPro" id="IPR001810">
    <property type="entry name" value="F-box_dom"/>
</dbReference>
<organism evidence="3 4">
    <name type="scientific">Psophocarpus tetragonolobus</name>
    <name type="common">Winged bean</name>
    <name type="synonym">Dolichos tetragonolobus</name>
    <dbReference type="NCBI Taxonomy" id="3891"/>
    <lineage>
        <taxon>Eukaryota</taxon>
        <taxon>Viridiplantae</taxon>
        <taxon>Streptophyta</taxon>
        <taxon>Embryophyta</taxon>
        <taxon>Tracheophyta</taxon>
        <taxon>Spermatophyta</taxon>
        <taxon>Magnoliopsida</taxon>
        <taxon>eudicotyledons</taxon>
        <taxon>Gunneridae</taxon>
        <taxon>Pentapetalae</taxon>
        <taxon>rosids</taxon>
        <taxon>fabids</taxon>
        <taxon>Fabales</taxon>
        <taxon>Fabaceae</taxon>
        <taxon>Papilionoideae</taxon>
        <taxon>50 kb inversion clade</taxon>
        <taxon>NPAAA clade</taxon>
        <taxon>indigoferoid/millettioid clade</taxon>
        <taxon>Phaseoleae</taxon>
        <taxon>Psophocarpus</taxon>
    </lineage>
</organism>
<feature type="transmembrane region" description="Helical" evidence="1">
    <location>
        <begin position="294"/>
        <end position="315"/>
    </location>
</feature>
<dbReference type="SUPFAM" id="SSF81383">
    <property type="entry name" value="F-box domain"/>
    <property type="match status" value="1"/>
</dbReference>
<keyword evidence="4" id="KW-1185">Reference proteome</keyword>
<comment type="caution">
    <text evidence="3">The sequence shown here is derived from an EMBL/GenBank/DDBJ whole genome shotgun (WGS) entry which is preliminary data.</text>
</comment>
<dbReference type="Gene3D" id="1.20.1280.50">
    <property type="match status" value="1"/>
</dbReference>
<reference evidence="3 4" key="1">
    <citation type="submission" date="2024-01" db="EMBL/GenBank/DDBJ databases">
        <title>The genomes of 5 underutilized Papilionoideae crops provide insights into root nodulation and disease resistanc.</title>
        <authorList>
            <person name="Jiang F."/>
        </authorList>
    </citation>
    <scope>NUCLEOTIDE SEQUENCE [LARGE SCALE GENOMIC DNA]</scope>
    <source>
        <strain evidence="3">DUOXIRENSHENG_FW03</strain>
        <tissue evidence="3">Leaves</tissue>
    </source>
</reference>
<evidence type="ECO:0000256" key="1">
    <source>
        <dbReference type="SAM" id="Phobius"/>
    </source>
</evidence>
<evidence type="ECO:0000313" key="4">
    <source>
        <dbReference type="Proteomes" id="UP001386955"/>
    </source>
</evidence>
<keyword evidence="1" id="KW-0812">Transmembrane</keyword>
<proteinExistence type="predicted"/>
<dbReference type="InterPro" id="IPR045283">
    <property type="entry name" value="AT3G44326-like"/>
</dbReference>
<gene>
    <name evidence="3" type="ORF">VNO78_14008</name>
</gene>
<accession>A0AAN9SYC7</accession>
<evidence type="ECO:0000313" key="3">
    <source>
        <dbReference type="EMBL" id="KAK7402049.1"/>
    </source>
</evidence>
<keyword evidence="1" id="KW-1133">Transmembrane helix</keyword>
<name>A0AAN9SYC7_PSOTE</name>